<organism evidence="2 3">
    <name type="scientific">Smittium megazygosporum</name>
    <dbReference type="NCBI Taxonomy" id="133381"/>
    <lineage>
        <taxon>Eukaryota</taxon>
        <taxon>Fungi</taxon>
        <taxon>Fungi incertae sedis</taxon>
        <taxon>Zoopagomycota</taxon>
        <taxon>Kickxellomycotina</taxon>
        <taxon>Harpellomycetes</taxon>
        <taxon>Harpellales</taxon>
        <taxon>Legeriomycetaceae</taxon>
        <taxon>Smittium</taxon>
    </lineage>
</organism>
<dbReference type="PANTHER" id="PTHR20938">
    <property type="entry name" value="INTEGRATOR COMPLEX SUBUNIT 4"/>
    <property type="match status" value="1"/>
</dbReference>
<dbReference type="Gene3D" id="1.25.10.10">
    <property type="entry name" value="Leucine-rich Repeat Variant"/>
    <property type="match status" value="1"/>
</dbReference>
<protein>
    <recommendedName>
        <fullName evidence="4">Condensin complex subunit 1 C-terminal domain-containing protein</fullName>
    </recommendedName>
</protein>
<evidence type="ECO:0000313" key="3">
    <source>
        <dbReference type="Proteomes" id="UP000245609"/>
    </source>
</evidence>
<sequence>MCNIGHIPSVDLCSECAILLKDENEVVRILALDLISIITLLYQDEPVTISGFGEEETIRLLDSTFVKACDLVSDISILVRQKAFETLGKFSDVDSRFLMQTLSKQVMSNLKRPTRHKKSVQKDSNKLDISETEHHEEKKTKIDVPKSDFSADVDVEEFELLNSGAAGAFVHGLEDEFKDVRLAAIDAISKLCKKNSDFANKSVDFLMGLNSEQLSIILSSIHDANHKVRIKIYILLSLSYLSSLTDLRVVISSFHNILKKYHKDKDSIFLALRKIGENNSILIDEEFACNIFGVNKLYSNKEPSIYDPIYLGNTFLVINAFASKKETIPNAVFVLIFRYIPYLVEKYPKCFPKATVYCFPKEFDLLKEKVSMLKELELPDKDFTDSNKGSLEQLWEEFYCAVSTGSEETACIFSRNKLNFAEKAFALKNNFKRLLDSSKSISPIFSFHLLYLDLVCNFYSLNEYPRNLESANKKINTFQKSELSVYQLSCGYSGYSFNTLARIYDVFLHMTANILLSFSEILTKSDYFCSICAFIDFGQNLIKTFGAEFANALTINKWLPDLKKTFTPAKVNVENCVKKVYSEFLEQNTDDAVKYNHDFPCAVSIEATIHSILQASENSLDNTYKKNNPTEAKVDPPIKPLKSQIEKPNTGILVSLPSGESCVFPVPKSGLSLIKNNSNTSHFELNSKVAVYLPFSGGESCTVSFSIVRFIPNSFVFDFASMFPKLRFHLDSYSFYYPQNSTEINPDKRKAEDYETRIRNQKYIEISESPSLVKLLPLKAQKSSY</sequence>
<dbReference type="InterPro" id="IPR011989">
    <property type="entry name" value="ARM-like"/>
</dbReference>
<reference evidence="2 3" key="1">
    <citation type="journal article" date="2018" name="MBio">
        <title>Comparative Genomics Reveals the Core Gene Toolbox for the Fungus-Insect Symbiosis.</title>
        <authorList>
            <person name="Wang Y."/>
            <person name="Stata M."/>
            <person name="Wang W."/>
            <person name="Stajich J.E."/>
            <person name="White M.M."/>
            <person name="Moncalvo J.M."/>
        </authorList>
    </citation>
    <scope>NUCLEOTIDE SEQUENCE [LARGE SCALE GENOMIC DNA]</scope>
    <source>
        <strain evidence="2 3">SC-DP-2</strain>
    </source>
</reference>
<evidence type="ECO:0008006" key="4">
    <source>
        <dbReference type="Google" id="ProtNLM"/>
    </source>
</evidence>
<gene>
    <name evidence="2" type="ORF">BB560_006980</name>
</gene>
<dbReference type="AlphaFoldDB" id="A0A2T9XZN4"/>
<feature type="region of interest" description="Disordered" evidence="1">
    <location>
        <begin position="111"/>
        <end position="141"/>
    </location>
</feature>
<proteinExistence type="predicted"/>
<dbReference type="EMBL" id="MBFS01003647">
    <property type="protein sequence ID" value="PVU85535.1"/>
    <property type="molecule type" value="Genomic_DNA"/>
</dbReference>
<dbReference type="SUPFAM" id="SSF48371">
    <property type="entry name" value="ARM repeat"/>
    <property type="match status" value="1"/>
</dbReference>
<dbReference type="PANTHER" id="PTHR20938:SF0">
    <property type="entry name" value="INTEGRATOR COMPLEX SUBUNIT 4"/>
    <property type="match status" value="1"/>
</dbReference>
<dbReference type="InterPro" id="IPR016024">
    <property type="entry name" value="ARM-type_fold"/>
</dbReference>
<dbReference type="STRING" id="133381.A0A2T9XZN4"/>
<name>A0A2T9XZN4_9FUNG</name>
<evidence type="ECO:0000313" key="2">
    <source>
        <dbReference type="EMBL" id="PVU85535.1"/>
    </source>
</evidence>
<accession>A0A2T9XZN4</accession>
<dbReference type="Proteomes" id="UP000245609">
    <property type="component" value="Unassembled WGS sequence"/>
</dbReference>
<keyword evidence="3" id="KW-1185">Reference proteome</keyword>
<dbReference type="OrthoDB" id="18190at2759"/>
<comment type="caution">
    <text evidence="2">The sequence shown here is derived from an EMBL/GenBank/DDBJ whole genome shotgun (WGS) entry which is preliminary data.</text>
</comment>
<evidence type="ECO:0000256" key="1">
    <source>
        <dbReference type="SAM" id="MobiDB-lite"/>
    </source>
</evidence>
<feature type="compositionally biased region" description="Basic and acidic residues" evidence="1">
    <location>
        <begin position="120"/>
        <end position="141"/>
    </location>
</feature>